<dbReference type="AlphaFoldDB" id="A0A9X3I1W8"/>
<name>A0A9X3I1W8_9FLAO</name>
<gene>
    <name evidence="1" type="ORF">OQ279_12155</name>
</gene>
<proteinExistence type="predicted"/>
<evidence type="ECO:0000313" key="2">
    <source>
        <dbReference type="Proteomes" id="UP001148482"/>
    </source>
</evidence>
<protein>
    <recommendedName>
        <fullName evidence="3">Zf-HC2 domain-containing protein</fullName>
    </recommendedName>
</protein>
<accession>A0A9X3I1W8</accession>
<sequence>MKRLHFMKLSCAEAEKVCTKAEYKEAGFIEKLRLKLHLYFCRTCNDYFHNNQKLSALLKKADIKTCSSQEKEVFRNKIKNGTSKDF</sequence>
<dbReference type="RefSeq" id="WP_266070205.1">
    <property type="nucleotide sequence ID" value="NZ_JAPJDA010000019.1"/>
</dbReference>
<dbReference type="Proteomes" id="UP001148482">
    <property type="component" value="Unassembled WGS sequence"/>
</dbReference>
<evidence type="ECO:0000313" key="1">
    <source>
        <dbReference type="EMBL" id="MCX2838898.1"/>
    </source>
</evidence>
<evidence type="ECO:0008006" key="3">
    <source>
        <dbReference type="Google" id="ProtNLM"/>
    </source>
</evidence>
<reference evidence="1" key="1">
    <citation type="submission" date="2022-11" db="EMBL/GenBank/DDBJ databases">
        <title>Salinimicrobium profundisediminis sp. nov., isolated from deep-sea sediment of the Mariana Trench.</title>
        <authorList>
            <person name="Fu H."/>
        </authorList>
    </citation>
    <scope>NUCLEOTIDE SEQUENCE</scope>
    <source>
        <strain evidence="1">MT39</strain>
    </source>
</reference>
<dbReference type="EMBL" id="JAPJDA010000019">
    <property type="protein sequence ID" value="MCX2838898.1"/>
    <property type="molecule type" value="Genomic_DNA"/>
</dbReference>
<comment type="caution">
    <text evidence="1">The sequence shown here is derived from an EMBL/GenBank/DDBJ whole genome shotgun (WGS) entry which is preliminary data.</text>
</comment>
<organism evidence="1 2">
    <name type="scientific">Salinimicrobium profundisediminis</name>
    <dbReference type="NCBI Taxonomy" id="2994553"/>
    <lineage>
        <taxon>Bacteria</taxon>
        <taxon>Pseudomonadati</taxon>
        <taxon>Bacteroidota</taxon>
        <taxon>Flavobacteriia</taxon>
        <taxon>Flavobacteriales</taxon>
        <taxon>Flavobacteriaceae</taxon>
        <taxon>Salinimicrobium</taxon>
    </lineage>
</organism>
<keyword evidence="2" id="KW-1185">Reference proteome</keyword>